<gene>
    <name evidence="3" type="ORF">LCGC14_0415830</name>
</gene>
<dbReference type="AlphaFoldDB" id="A0A0F9TAE0"/>
<protein>
    <recommendedName>
        <fullName evidence="2">dATP/dGTP diphosphohydrolase N-terminal domain-containing protein</fullName>
    </recommendedName>
</protein>
<reference evidence="3" key="1">
    <citation type="journal article" date="2015" name="Nature">
        <title>Complex archaea that bridge the gap between prokaryotes and eukaryotes.</title>
        <authorList>
            <person name="Spang A."/>
            <person name="Saw J.H."/>
            <person name="Jorgensen S.L."/>
            <person name="Zaremba-Niedzwiedzka K."/>
            <person name="Martijn J."/>
            <person name="Lind A.E."/>
            <person name="van Eijk R."/>
            <person name="Schleper C."/>
            <person name="Guy L."/>
            <person name="Ettema T.J."/>
        </authorList>
    </citation>
    <scope>NUCLEOTIDE SEQUENCE</scope>
</reference>
<dbReference type="InterPro" id="IPR044038">
    <property type="entry name" value="dATP/dGTP_diPOhydrolase_N"/>
</dbReference>
<accession>A0A0F9TAE0</accession>
<feature type="domain" description="dATP/dGTP diphosphohydrolase N-terminal" evidence="2">
    <location>
        <begin position="9"/>
        <end position="106"/>
    </location>
</feature>
<feature type="region of interest" description="Disordered" evidence="1">
    <location>
        <begin position="127"/>
        <end position="150"/>
    </location>
</feature>
<comment type="caution">
    <text evidence="3">The sequence shown here is derived from an EMBL/GenBank/DDBJ whole genome shotgun (WGS) entry which is preliminary data.</text>
</comment>
<proteinExistence type="predicted"/>
<evidence type="ECO:0000256" key="1">
    <source>
        <dbReference type="SAM" id="MobiDB-lite"/>
    </source>
</evidence>
<name>A0A0F9TAE0_9ZZZZ</name>
<sequence length="150" mass="17053">MSDNKGENPKEACGLAKNPHCCVSQAVMAEVGLGMFEGARKYGRYNYRVTKITASIYYDACRRHLDMWWEGEDIDPDSGVHHISKAIACLTVLRDGQIQGMTYDDRPPKTPPEFWENIKKITGEIIARHPEPKEPFTELNKKAEQEANKK</sequence>
<organism evidence="3">
    <name type="scientific">marine sediment metagenome</name>
    <dbReference type="NCBI Taxonomy" id="412755"/>
    <lineage>
        <taxon>unclassified sequences</taxon>
        <taxon>metagenomes</taxon>
        <taxon>ecological metagenomes</taxon>
    </lineage>
</organism>
<dbReference type="Pfam" id="PF18909">
    <property type="entry name" value="dGTP_diPhyd_N"/>
    <property type="match status" value="1"/>
</dbReference>
<dbReference type="EMBL" id="LAZR01000373">
    <property type="protein sequence ID" value="KKN71937.1"/>
    <property type="molecule type" value="Genomic_DNA"/>
</dbReference>
<evidence type="ECO:0000313" key="3">
    <source>
        <dbReference type="EMBL" id="KKN71937.1"/>
    </source>
</evidence>
<evidence type="ECO:0000259" key="2">
    <source>
        <dbReference type="Pfam" id="PF18909"/>
    </source>
</evidence>